<gene>
    <name evidence="1" type="ORF">FRX31_017605</name>
</gene>
<name>A0A7J6W7B7_THATH</name>
<protein>
    <submittedName>
        <fullName evidence="1">Uncharacterized protein</fullName>
    </submittedName>
</protein>
<keyword evidence="2" id="KW-1185">Reference proteome</keyword>
<organism evidence="1 2">
    <name type="scientific">Thalictrum thalictroides</name>
    <name type="common">Rue-anemone</name>
    <name type="synonym">Anemone thalictroides</name>
    <dbReference type="NCBI Taxonomy" id="46969"/>
    <lineage>
        <taxon>Eukaryota</taxon>
        <taxon>Viridiplantae</taxon>
        <taxon>Streptophyta</taxon>
        <taxon>Embryophyta</taxon>
        <taxon>Tracheophyta</taxon>
        <taxon>Spermatophyta</taxon>
        <taxon>Magnoliopsida</taxon>
        <taxon>Ranunculales</taxon>
        <taxon>Ranunculaceae</taxon>
        <taxon>Thalictroideae</taxon>
        <taxon>Thalictrum</taxon>
    </lineage>
</organism>
<evidence type="ECO:0000313" key="1">
    <source>
        <dbReference type="EMBL" id="KAF5192807.1"/>
    </source>
</evidence>
<accession>A0A7J6W7B7</accession>
<proteinExistence type="predicted"/>
<reference evidence="1 2" key="1">
    <citation type="submission" date="2020-06" db="EMBL/GenBank/DDBJ databases">
        <title>Transcriptomic and genomic resources for Thalictrum thalictroides and T. hernandezii: Facilitating candidate gene discovery in an emerging model plant lineage.</title>
        <authorList>
            <person name="Arias T."/>
            <person name="Riano-Pachon D.M."/>
            <person name="Di Stilio V.S."/>
        </authorList>
    </citation>
    <scope>NUCLEOTIDE SEQUENCE [LARGE SCALE GENOMIC DNA]</scope>
    <source>
        <strain evidence="2">cv. WT478/WT964</strain>
        <tissue evidence="1">Leaves</tissue>
    </source>
</reference>
<dbReference type="AlphaFoldDB" id="A0A7J6W7B7"/>
<dbReference type="EMBL" id="JABWDY010020901">
    <property type="protein sequence ID" value="KAF5192807.1"/>
    <property type="molecule type" value="Genomic_DNA"/>
</dbReference>
<evidence type="ECO:0000313" key="2">
    <source>
        <dbReference type="Proteomes" id="UP000554482"/>
    </source>
</evidence>
<sequence length="76" mass="8914">MVMFPLMHHSLLLRTLSSFFRNTNNGGHHLGLLKFLIIKRLFRLYQHSNYKEMNLFDVQDSGTTQSALRCTGQWDS</sequence>
<dbReference type="Proteomes" id="UP000554482">
    <property type="component" value="Unassembled WGS sequence"/>
</dbReference>
<comment type="caution">
    <text evidence="1">The sequence shown here is derived from an EMBL/GenBank/DDBJ whole genome shotgun (WGS) entry which is preliminary data.</text>
</comment>